<keyword evidence="2" id="KW-1185">Reference proteome</keyword>
<sequence length="94" mass="11089">DYLSHTYAKMDLNLRYDVAVVLLGDLPETLGKLDRYLLLVLLAGARKATTRRWLDPEPPTISEWREIVGEIHTMERLTFSLRLATHKYNKYWKK</sequence>
<proteinExistence type="predicted"/>
<protein>
    <submittedName>
        <fullName evidence="1">Uncharacterized protein</fullName>
    </submittedName>
</protein>
<dbReference type="OMA" id="ITDWTEI"/>
<organism evidence="1 2">
    <name type="scientific">Poecilia formosa</name>
    <name type="common">Amazon molly</name>
    <name type="synonym">Limia formosa</name>
    <dbReference type="NCBI Taxonomy" id="48698"/>
    <lineage>
        <taxon>Eukaryota</taxon>
        <taxon>Metazoa</taxon>
        <taxon>Chordata</taxon>
        <taxon>Craniata</taxon>
        <taxon>Vertebrata</taxon>
        <taxon>Euteleostomi</taxon>
        <taxon>Actinopterygii</taxon>
        <taxon>Neopterygii</taxon>
        <taxon>Teleostei</taxon>
        <taxon>Neoteleostei</taxon>
        <taxon>Acanthomorphata</taxon>
        <taxon>Ovalentaria</taxon>
        <taxon>Atherinomorphae</taxon>
        <taxon>Cyprinodontiformes</taxon>
        <taxon>Poeciliidae</taxon>
        <taxon>Poeciliinae</taxon>
        <taxon>Poecilia</taxon>
    </lineage>
</organism>
<accession>A0A096M4L1</accession>
<evidence type="ECO:0000313" key="2">
    <source>
        <dbReference type="Proteomes" id="UP000028760"/>
    </source>
</evidence>
<reference evidence="1" key="2">
    <citation type="submission" date="2025-08" db="UniProtKB">
        <authorList>
            <consortium name="Ensembl"/>
        </authorList>
    </citation>
    <scope>IDENTIFICATION</scope>
</reference>
<dbReference type="Ensembl" id="ENSPFOT00000026593.1">
    <property type="protein sequence ID" value="ENSPFOP00000026352.1"/>
    <property type="gene ID" value="ENSPFOG00000023204.1"/>
</dbReference>
<reference evidence="2" key="1">
    <citation type="submission" date="2013-10" db="EMBL/GenBank/DDBJ databases">
        <authorList>
            <person name="Schartl M."/>
            <person name="Warren W."/>
        </authorList>
    </citation>
    <scope>NUCLEOTIDE SEQUENCE [LARGE SCALE GENOMIC DNA]</scope>
    <source>
        <strain evidence="2">female</strain>
    </source>
</reference>
<dbReference type="AlphaFoldDB" id="A0A096M4L1"/>
<name>A0A096M4L1_POEFO</name>
<evidence type="ECO:0000313" key="1">
    <source>
        <dbReference type="Ensembl" id="ENSPFOP00000026352.1"/>
    </source>
</evidence>
<reference evidence="1" key="3">
    <citation type="submission" date="2025-09" db="UniProtKB">
        <authorList>
            <consortium name="Ensembl"/>
        </authorList>
    </citation>
    <scope>IDENTIFICATION</scope>
</reference>
<dbReference type="Proteomes" id="UP000028760">
    <property type="component" value="Unassembled WGS sequence"/>
</dbReference>
<dbReference type="EMBL" id="AYCK01020339">
    <property type="status" value="NOT_ANNOTATED_CDS"/>
    <property type="molecule type" value="Genomic_DNA"/>
</dbReference>
<dbReference type="STRING" id="48698.ENSPFOP00000026352"/>